<organism evidence="2 3">
    <name type="scientific">Pelobates cultripes</name>
    <name type="common">Western spadefoot toad</name>
    <dbReference type="NCBI Taxonomy" id="61616"/>
    <lineage>
        <taxon>Eukaryota</taxon>
        <taxon>Metazoa</taxon>
        <taxon>Chordata</taxon>
        <taxon>Craniata</taxon>
        <taxon>Vertebrata</taxon>
        <taxon>Euteleostomi</taxon>
        <taxon>Amphibia</taxon>
        <taxon>Batrachia</taxon>
        <taxon>Anura</taxon>
        <taxon>Pelobatoidea</taxon>
        <taxon>Pelobatidae</taxon>
        <taxon>Pelobates</taxon>
    </lineage>
</organism>
<keyword evidence="1" id="KW-0812">Transmembrane</keyword>
<name>A0AAD1T8S9_PELCU</name>
<feature type="non-terminal residue" evidence="2">
    <location>
        <position position="65"/>
    </location>
</feature>
<gene>
    <name evidence="2" type="ORF">PECUL_23A014820</name>
</gene>
<feature type="non-terminal residue" evidence="2">
    <location>
        <position position="1"/>
    </location>
</feature>
<proteinExistence type="predicted"/>
<dbReference type="EMBL" id="OW240921">
    <property type="protein sequence ID" value="CAH2319911.1"/>
    <property type="molecule type" value="Genomic_DNA"/>
</dbReference>
<dbReference type="AlphaFoldDB" id="A0AAD1T8S9"/>
<evidence type="ECO:0000313" key="3">
    <source>
        <dbReference type="Proteomes" id="UP001295444"/>
    </source>
</evidence>
<evidence type="ECO:0000256" key="1">
    <source>
        <dbReference type="SAM" id="Phobius"/>
    </source>
</evidence>
<reference evidence="2" key="1">
    <citation type="submission" date="2022-03" db="EMBL/GenBank/DDBJ databases">
        <authorList>
            <person name="Alioto T."/>
            <person name="Alioto T."/>
            <person name="Gomez Garrido J."/>
        </authorList>
    </citation>
    <scope>NUCLEOTIDE SEQUENCE</scope>
</reference>
<keyword evidence="1" id="KW-1133">Transmembrane helix</keyword>
<dbReference type="Proteomes" id="UP001295444">
    <property type="component" value="Chromosome 10"/>
</dbReference>
<accession>A0AAD1T8S9</accession>
<keyword evidence="3" id="KW-1185">Reference proteome</keyword>
<feature type="transmembrane region" description="Helical" evidence="1">
    <location>
        <begin position="12"/>
        <end position="37"/>
    </location>
</feature>
<sequence length="65" mass="7475">MEDRHFGVLDWLIVYIINPLLIGFLIQYGIFIFTRIIKPPQRLYRFQVARVTGLASVSGSHGNGR</sequence>
<protein>
    <submittedName>
        <fullName evidence="2">Uncharacterized protein</fullName>
    </submittedName>
</protein>
<evidence type="ECO:0000313" key="2">
    <source>
        <dbReference type="EMBL" id="CAH2319911.1"/>
    </source>
</evidence>
<keyword evidence="1" id="KW-0472">Membrane</keyword>